<protein>
    <recommendedName>
        <fullName evidence="1">YdhG-like domain-containing protein</fullName>
    </recommendedName>
</protein>
<sequence>MNEKLHDYYMNKEEPNKSCLFVLRDIILEQDEQITESIKWNSPCFSYKNRMFCFLMIDKKTNQPYLLMVEGLRLDFPELDQGNRTRMKTLNIDPTKDLPIELLENILQSALDLYRNGVIKMK</sequence>
<evidence type="ECO:0000313" key="3">
    <source>
        <dbReference type="Proteomes" id="UP000236654"/>
    </source>
</evidence>
<organism evidence="2 3">
    <name type="scientific">Brumimicrobium salinarum</name>
    <dbReference type="NCBI Taxonomy" id="2058658"/>
    <lineage>
        <taxon>Bacteria</taxon>
        <taxon>Pseudomonadati</taxon>
        <taxon>Bacteroidota</taxon>
        <taxon>Flavobacteriia</taxon>
        <taxon>Flavobacteriales</taxon>
        <taxon>Crocinitomicaceae</taxon>
        <taxon>Brumimicrobium</taxon>
    </lineage>
</organism>
<proteinExistence type="predicted"/>
<dbReference type="Proteomes" id="UP000236654">
    <property type="component" value="Unassembled WGS sequence"/>
</dbReference>
<reference evidence="2 3" key="1">
    <citation type="submission" date="2017-12" db="EMBL/GenBank/DDBJ databases">
        <title>The draft genome sequence of Brumimicrobium saltpan LHR20.</title>
        <authorList>
            <person name="Do Z.-J."/>
            <person name="Luo H.-R."/>
        </authorList>
    </citation>
    <scope>NUCLEOTIDE SEQUENCE [LARGE SCALE GENOMIC DNA]</scope>
    <source>
        <strain evidence="2 3">LHR20</strain>
    </source>
</reference>
<gene>
    <name evidence="2" type="ORF">CW751_01880</name>
</gene>
<accession>A0A2I0R6V7</accession>
<keyword evidence="3" id="KW-1185">Reference proteome</keyword>
<dbReference type="Pfam" id="PF08818">
    <property type="entry name" value="DUF1801"/>
    <property type="match status" value="1"/>
</dbReference>
<dbReference type="EMBL" id="PJNI01000001">
    <property type="protein sequence ID" value="PKR82110.1"/>
    <property type="molecule type" value="Genomic_DNA"/>
</dbReference>
<dbReference type="OrthoDB" id="670608at2"/>
<dbReference type="SUPFAM" id="SSF159888">
    <property type="entry name" value="YdhG-like"/>
    <property type="match status" value="1"/>
</dbReference>
<dbReference type="InterPro" id="IPR014922">
    <property type="entry name" value="YdhG-like"/>
</dbReference>
<dbReference type="Gene3D" id="3.90.1150.200">
    <property type="match status" value="1"/>
</dbReference>
<evidence type="ECO:0000259" key="1">
    <source>
        <dbReference type="Pfam" id="PF08818"/>
    </source>
</evidence>
<dbReference type="RefSeq" id="WP_101333255.1">
    <property type="nucleotide sequence ID" value="NZ_PJNI01000001.1"/>
</dbReference>
<dbReference type="AlphaFoldDB" id="A0A2I0R6V7"/>
<name>A0A2I0R6V7_9FLAO</name>
<comment type="caution">
    <text evidence="2">The sequence shown here is derived from an EMBL/GenBank/DDBJ whole genome shotgun (WGS) entry which is preliminary data.</text>
</comment>
<evidence type="ECO:0000313" key="2">
    <source>
        <dbReference type="EMBL" id="PKR82110.1"/>
    </source>
</evidence>
<feature type="domain" description="YdhG-like" evidence="1">
    <location>
        <begin position="17"/>
        <end position="111"/>
    </location>
</feature>